<dbReference type="Gene3D" id="1.10.287.950">
    <property type="entry name" value="Methyl-accepting chemotaxis protein"/>
    <property type="match status" value="1"/>
</dbReference>
<feature type="transmembrane region" description="Helical" evidence="10">
    <location>
        <begin position="281"/>
        <end position="304"/>
    </location>
</feature>
<evidence type="ECO:0000256" key="8">
    <source>
        <dbReference type="PROSITE-ProRule" id="PRU00284"/>
    </source>
</evidence>
<evidence type="ECO:0000256" key="6">
    <source>
        <dbReference type="ARBA" id="ARBA00023136"/>
    </source>
</evidence>
<keyword evidence="9" id="KW-0175">Coiled coil</keyword>
<dbReference type="PANTHER" id="PTHR32089:SF114">
    <property type="entry name" value="METHYL-ACCEPTING CHEMOTAXIS PROTEIN MCPB"/>
    <property type="match status" value="1"/>
</dbReference>
<dbReference type="SMART" id="SM00283">
    <property type="entry name" value="MA"/>
    <property type="match status" value="1"/>
</dbReference>
<evidence type="ECO:0000313" key="12">
    <source>
        <dbReference type="EMBL" id="WYJ75664.1"/>
    </source>
</evidence>
<dbReference type="Proteomes" id="UP000664701">
    <property type="component" value="Chromosome"/>
</dbReference>
<keyword evidence="6 10" id="KW-0472">Membrane</keyword>
<dbReference type="SUPFAM" id="SSF58104">
    <property type="entry name" value="Methyl-accepting chemotaxis protein (MCP) signaling domain"/>
    <property type="match status" value="1"/>
</dbReference>
<dbReference type="Pfam" id="PF00015">
    <property type="entry name" value="MCPsignal"/>
    <property type="match status" value="1"/>
</dbReference>
<reference evidence="12 13" key="1">
    <citation type="submission" date="2024-03" db="EMBL/GenBank/DDBJ databases">
        <title>The Genome Sequence of Enterococcus sp. DIV2402.</title>
        <authorList>
            <consortium name="The Broad Institute Genomics Platform"/>
            <consortium name="The Broad Institute Microbial Omics Core"/>
            <consortium name="The Broad Institute Genomic Center for Infectious Diseases"/>
            <person name="Earl A."/>
            <person name="Manson A."/>
            <person name="Gilmore M."/>
            <person name="Schwartman J."/>
            <person name="Shea T."/>
            <person name="Abouelleil A."/>
            <person name="Cao P."/>
            <person name="Chapman S."/>
            <person name="Cusick C."/>
            <person name="Young S."/>
            <person name="Neafsey D."/>
            <person name="Nusbaum C."/>
            <person name="Birren B."/>
        </authorList>
    </citation>
    <scope>NUCLEOTIDE SEQUENCE [LARGE SCALE GENOMIC DNA]</scope>
    <source>
        <strain evidence="12 13">DIV2402</strain>
    </source>
</reference>
<evidence type="ECO:0000256" key="7">
    <source>
        <dbReference type="ARBA" id="ARBA00023224"/>
    </source>
</evidence>
<keyword evidence="7 8" id="KW-0807">Transducer</keyword>
<evidence type="ECO:0000256" key="3">
    <source>
        <dbReference type="ARBA" id="ARBA00022500"/>
    </source>
</evidence>
<evidence type="ECO:0000256" key="1">
    <source>
        <dbReference type="ARBA" id="ARBA00004651"/>
    </source>
</evidence>
<dbReference type="InterPro" id="IPR004089">
    <property type="entry name" value="MCPsignal_dom"/>
</dbReference>
<feature type="domain" description="Methyl-accepting transducer" evidence="11">
    <location>
        <begin position="398"/>
        <end position="655"/>
    </location>
</feature>
<feature type="coiled-coil region" evidence="9">
    <location>
        <begin position="434"/>
        <end position="461"/>
    </location>
</feature>
<dbReference type="SUPFAM" id="SSF103190">
    <property type="entry name" value="Sensory domain-like"/>
    <property type="match status" value="1"/>
</dbReference>
<keyword evidence="2" id="KW-1003">Cell membrane</keyword>
<accession>A0ABZ2SP49</accession>
<evidence type="ECO:0000256" key="9">
    <source>
        <dbReference type="SAM" id="Coils"/>
    </source>
</evidence>
<organism evidence="12 13">
    <name type="scientific">Candidatus Enterococcus lowellii</name>
    <dbReference type="NCBI Taxonomy" id="2230877"/>
    <lineage>
        <taxon>Bacteria</taxon>
        <taxon>Bacillati</taxon>
        <taxon>Bacillota</taxon>
        <taxon>Bacilli</taxon>
        <taxon>Lactobacillales</taxon>
        <taxon>Enterococcaceae</taxon>
        <taxon>Enterococcus</taxon>
    </lineage>
</organism>
<dbReference type="CDD" id="cd18773">
    <property type="entry name" value="PDC1_HK_sensor"/>
    <property type="match status" value="1"/>
</dbReference>
<keyword evidence="4 10" id="KW-0812">Transmembrane</keyword>
<evidence type="ECO:0000313" key="13">
    <source>
        <dbReference type="Proteomes" id="UP000664701"/>
    </source>
</evidence>
<name>A0ABZ2SP49_9ENTE</name>
<protein>
    <submittedName>
        <fullName evidence="12">Methyl-accepting chemotaxis protein</fullName>
    </submittedName>
</protein>
<evidence type="ECO:0000256" key="4">
    <source>
        <dbReference type="ARBA" id="ARBA00022692"/>
    </source>
</evidence>
<evidence type="ECO:0000256" key="2">
    <source>
        <dbReference type="ARBA" id="ARBA00022475"/>
    </source>
</evidence>
<gene>
    <name evidence="12" type="ORF">DOK78_000240</name>
</gene>
<evidence type="ECO:0000256" key="10">
    <source>
        <dbReference type="SAM" id="Phobius"/>
    </source>
</evidence>
<dbReference type="CDD" id="cd18774">
    <property type="entry name" value="PDC2_HK_sensor"/>
    <property type="match status" value="1"/>
</dbReference>
<evidence type="ECO:0000259" key="11">
    <source>
        <dbReference type="PROSITE" id="PS50111"/>
    </source>
</evidence>
<keyword evidence="3" id="KW-0145">Chemotaxis</keyword>
<dbReference type="RefSeq" id="WP_207871839.1">
    <property type="nucleotide sequence ID" value="NZ_CP147251.1"/>
</dbReference>
<keyword evidence="5 10" id="KW-1133">Transmembrane helix</keyword>
<feature type="transmembrane region" description="Helical" evidence="10">
    <location>
        <begin position="12"/>
        <end position="32"/>
    </location>
</feature>
<dbReference type="Gene3D" id="3.30.450.20">
    <property type="entry name" value="PAS domain"/>
    <property type="match status" value="2"/>
</dbReference>
<sequence>MKKRQKSIGKIIFFALISLVLLPVAIMLMSSYKINMDLLQERNEVTQQSTTQAVITEKDMLLTMMETRLSEISTLPVFQEEFDLAEIHSVLELVTRGDGNIKGMNFATSDDRFTSLNNLPSDFVPSSRPWYQLAIENQGEIGWTTPYKDAASNDYLTTASKLIKNKDGDWGVLTINISFEKIGQLLQKLTVGRTGSITLVSTNGIIVADANPEKVGKDISKTALFSALLEHKEAQGLVEVKTKEPEYPEVANVYFNKGKEGNQTFAFASIMDNEYKIETNALLTSSAIVAIALLILVGFFAFIVQKLVKEIISIFESYFNGMKVGTYQKIKKTTQGTEKGFSLKTRAKRYVYPDEQGTEIHRMAANFNEMIDGIENITVQSQKQSEQVAEMADALLELAQQTTLATGEVTDTITGVAEVTGTQAQETEYSVSQMQQLSDVIRELTANVIALNNQSQDANSSNQQSMEVMDAVNSSWKQEMEQMSELVTGMSSMNQSIQAINQIINVINDISYQTNLLALNASIEAARAGESGKGFAVVAAEIRQLAEQSKSSTKEIETIISTIQGKSNQMVEKVSRSLEGGENQTRLIHQAITSAQDVLERTSAMANNIHEIEVSNDRIVTIQSGVLGNLESISASTEENAAGTQEVSANAEEVLATMEEFVGHVRDLQSIATDLKRMMSSLRFVKED</sequence>
<evidence type="ECO:0000256" key="5">
    <source>
        <dbReference type="ARBA" id="ARBA00022989"/>
    </source>
</evidence>
<comment type="subcellular location">
    <subcellularLocation>
        <location evidence="1">Cell membrane</location>
        <topology evidence="1">Multi-pass membrane protein</topology>
    </subcellularLocation>
</comment>
<keyword evidence="13" id="KW-1185">Reference proteome</keyword>
<dbReference type="InterPro" id="IPR029151">
    <property type="entry name" value="Sensor-like_sf"/>
</dbReference>
<dbReference type="Pfam" id="PF02743">
    <property type="entry name" value="dCache_1"/>
    <property type="match status" value="1"/>
</dbReference>
<proteinExistence type="predicted"/>
<dbReference type="PANTHER" id="PTHR32089">
    <property type="entry name" value="METHYL-ACCEPTING CHEMOTAXIS PROTEIN MCPB"/>
    <property type="match status" value="1"/>
</dbReference>
<dbReference type="EMBL" id="CP147251">
    <property type="protein sequence ID" value="WYJ75664.1"/>
    <property type="molecule type" value="Genomic_DNA"/>
</dbReference>
<dbReference type="PROSITE" id="PS50111">
    <property type="entry name" value="CHEMOTAXIS_TRANSDUC_2"/>
    <property type="match status" value="1"/>
</dbReference>
<dbReference type="InterPro" id="IPR033479">
    <property type="entry name" value="dCache_1"/>
</dbReference>